<dbReference type="AlphaFoldDB" id="A0A177DNH0"/>
<keyword evidence="2" id="KW-1185">Reference proteome</keyword>
<protein>
    <submittedName>
        <fullName evidence="1">Uncharacterized protein</fullName>
    </submittedName>
</protein>
<evidence type="ECO:0000313" key="1">
    <source>
        <dbReference type="EMBL" id="OAG20701.1"/>
    </source>
</evidence>
<dbReference type="RefSeq" id="XP_018386122.1">
    <property type="nucleotide sequence ID" value="XM_018523555.1"/>
</dbReference>
<reference evidence="1 2" key="1">
    <citation type="submission" date="2016-05" db="EMBL/GenBank/DDBJ databases">
        <title>Comparative analysis of secretome profiles of manganese(II)-oxidizing ascomycete fungi.</title>
        <authorList>
            <consortium name="DOE Joint Genome Institute"/>
            <person name="Zeiner C.A."/>
            <person name="Purvine S.O."/>
            <person name="Zink E.M."/>
            <person name="Wu S."/>
            <person name="Pasa-Tolic L."/>
            <person name="Chaput D.L."/>
            <person name="Haridas S."/>
            <person name="Grigoriev I.V."/>
            <person name="Santelli C.M."/>
            <person name="Hansel C.M."/>
        </authorList>
    </citation>
    <scope>NUCLEOTIDE SEQUENCE [LARGE SCALE GENOMIC DNA]</scope>
    <source>
        <strain evidence="1 2">SRC1lrK2f</strain>
    </source>
</reference>
<dbReference type="Proteomes" id="UP000077248">
    <property type="component" value="Unassembled WGS sequence"/>
</dbReference>
<evidence type="ECO:0000313" key="2">
    <source>
        <dbReference type="Proteomes" id="UP000077248"/>
    </source>
</evidence>
<gene>
    <name evidence="1" type="ORF">CC77DRAFT_1008737</name>
</gene>
<dbReference type="EMBL" id="KV441478">
    <property type="protein sequence ID" value="OAG20701.1"/>
    <property type="molecule type" value="Genomic_DNA"/>
</dbReference>
<proteinExistence type="predicted"/>
<sequence>MALLFPQDHGQAVQWVQMVAYPPEPSYFLQQLPPATPFSNFLQQLPSSAISIFSNFHLHQPPSSPTFIFTIFADKVDYIAFTSPRALQDYDSHNLLVDTKIKMDYRHAQVPGTCPSTRCSEGAPQMPLETSERRQVRHKEPVHCAVKSSSPKPSYMPGSATSRLPTPRLASPWQWAYVPSNTNPSARVLAPINQETQEIHPSFYRRFPSALASITPATQPEKSYSERIASRREASHAKCEKWLAIDKANVPQQELEQLSLDSDEEEWEKVDGDEDWEFVDSPGVEEDIVSMLLTT</sequence>
<dbReference type="GeneID" id="29109149"/>
<organism evidence="1 2">
    <name type="scientific">Alternaria alternata</name>
    <name type="common">Alternaria rot fungus</name>
    <name type="synonym">Torula alternata</name>
    <dbReference type="NCBI Taxonomy" id="5599"/>
    <lineage>
        <taxon>Eukaryota</taxon>
        <taxon>Fungi</taxon>
        <taxon>Dikarya</taxon>
        <taxon>Ascomycota</taxon>
        <taxon>Pezizomycotina</taxon>
        <taxon>Dothideomycetes</taxon>
        <taxon>Pleosporomycetidae</taxon>
        <taxon>Pleosporales</taxon>
        <taxon>Pleosporineae</taxon>
        <taxon>Pleosporaceae</taxon>
        <taxon>Alternaria</taxon>
        <taxon>Alternaria sect. Alternaria</taxon>
        <taxon>Alternaria alternata complex</taxon>
    </lineage>
</organism>
<dbReference type="VEuPathDB" id="FungiDB:CC77DRAFT_1008737"/>
<name>A0A177DNH0_ALTAL</name>
<accession>A0A177DNH0</accession>
<dbReference type="KEGG" id="aalt:CC77DRAFT_1008737"/>